<keyword evidence="2" id="KW-1185">Reference proteome</keyword>
<name>A0A1E4ST18_9ASCO</name>
<sequence>MLHDKLHTCHNMRKNQILEKQLNNLVHNLYLIQFWVQIFTVQRSNSYFEYSAKFEILVLRRSKHNNLQKDDICNMKKHSVSASAGK</sequence>
<accession>A0A1E4ST18</accession>
<organism evidence="1 2">
    <name type="scientific">[Candida] arabinofermentans NRRL YB-2248</name>
    <dbReference type="NCBI Taxonomy" id="983967"/>
    <lineage>
        <taxon>Eukaryota</taxon>
        <taxon>Fungi</taxon>
        <taxon>Dikarya</taxon>
        <taxon>Ascomycota</taxon>
        <taxon>Saccharomycotina</taxon>
        <taxon>Pichiomycetes</taxon>
        <taxon>Pichiales</taxon>
        <taxon>Pichiaceae</taxon>
        <taxon>Ogataea</taxon>
        <taxon>Ogataea/Candida clade</taxon>
    </lineage>
</organism>
<evidence type="ECO:0000313" key="2">
    <source>
        <dbReference type="Proteomes" id="UP000094801"/>
    </source>
</evidence>
<dbReference type="Proteomes" id="UP000094801">
    <property type="component" value="Unassembled WGS sequence"/>
</dbReference>
<dbReference type="EMBL" id="KV453878">
    <property type="protein sequence ID" value="ODV82656.1"/>
    <property type="molecule type" value="Genomic_DNA"/>
</dbReference>
<evidence type="ECO:0000313" key="1">
    <source>
        <dbReference type="EMBL" id="ODV82656.1"/>
    </source>
</evidence>
<dbReference type="AlphaFoldDB" id="A0A1E4ST18"/>
<gene>
    <name evidence="1" type="ORF">CANARDRAFT_123237</name>
</gene>
<reference evidence="2" key="1">
    <citation type="submission" date="2016-04" db="EMBL/GenBank/DDBJ databases">
        <title>Comparative genomics of biotechnologically important yeasts.</title>
        <authorList>
            <consortium name="DOE Joint Genome Institute"/>
            <person name="Riley R."/>
            <person name="Haridas S."/>
            <person name="Wolfe K.H."/>
            <person name="Lopes M.R."/>
            <person name="Hittinger C.T."/>
            <person name="Goker M."/>
            <person name="Salamov A."/>
            <person name="Wisecaver J."/>
            <person name="Long T.M."/>
            <person name="Aerts A.L."/>
            <person name="Barry K."/>
            <person name="Choi C."/>
            <person name="Clum A."/>
            <person name="Coughlan A.Y."/>
            <person name="Deshpande S."/>
            <person name="Douglass A.P."/>
            <person name="Hanson S.J."/>
            <person name="Klenk H.-P."/>
            <person name="Labutti K."/>
            <person name="Lapidus A."/>
            <person name="Lindquist E."/>
            <person name="Lipzen A."/>
            <person name="Meier-Kolthoff J.P."/>
            <person name="Ohm R.A."/>
            <person name="Otillar R.P."/>
            <person name="Pangilinan J."/>
            <person name="Peng Y."/>
            <person name="Rokas A."/>
            <person name="Rosa C.A."/>
            <person name="Scheuner C."/>
            <person name="Sibirny A.A."/>
            <person name="Slot J.C."/>
            <person name="Stielow J.B."/>
            <person name="Sun H."/>
            <person name="Kurtzman C.P."/>
            <person name="Blackwell M."/>
            <person name="Grigoriev I.V."/>
            <person name="Jeffries T.W."/>
        </authorList>
    </citation>
    <scope>NUCLEOTIDE SEQUENCE [LARGE SCALE GENOMIC DNA]</scope>
    <source>
        <strain evidence="2">NRRL YB-2248</strain>
    </source>
</reference>
<protein>
    <submittedName>
        <fullName evidence="1">Uncharacterized protein</fullName>
    </submittedName>
</protein>
<proteinExistence type="predicted"/>